<sequence>MPPNKRETILICPVCKRAGFLRKKHGKFHLPQKSKITSLYTFLDYLSKLYFKRFAKSITSANHQKQMKSLNVYNSLVVCYKTRINRIKEFELKAIESIVSKYRAQNYNIIFSEELLRSNHLKELNGVNNSANDGDNTKTVYISRAKLFLLFNSIIFVSLSKYLEIHRLGIEERFEKEFVERIKNFFYFFESDLDNRSKIDILGMLDPNNHLNRPQRIKRCLNCKTEYPVSHKNKCKCGSRIYFHKIKHSKKQVRKKSLEVTTNLLNAPKGLLSYVSYMNLLQEKWFVIPKFRRDFQQQFDSHEKAILNGLNVEGNVYYSIVHYLKSKKSECPINNDSDFVNISIRSSEYNKLVEDFVKSEIYDTKKIVMLSIKD</sequence>
<keyword evidence="2" id="KW-1185">Reference proteome</keyword>
<accession>A0A484IER1</accession>
<dbReference type="KEGG" id="nfn:NFRAN_2167"/>
<organism evidence="1 2">
    <name type="scientific">Candidatus Nitrosocosmicus franklandianus</name>
    <dbReference type="NCBI Taxonomy" id="1798806"/>
    <lineage>
        <taxon>Archaea</taxon>
        <taxon>Nitrososphaerota</taxon>
        <taxon>Nitrososphaeria</taxon>
        <taxon>Nitrososphaerales</taxon>
        <taxon>Nitrososphaeraceae</taxon>
        <taxon>Candidatus Nitrosocosmicus</taxon>
    </lineage>
</organism>
<evidence type="ECO:0000313" key="1">
    <source>
        <dbReference type="EMBL" id="VFJ14489.1"/>
    </source>
</evidence>
<name>A0A484IER1_9ARCH</name>
<dbReference type="GeneID" id="39421415"/>
<dbReference type="AlphaFoldDB" id="A0A484IER1"/>
<gene>
    <name evidence="1" type="ORF">NFRAN_2167</name>
</gene>
<dbReference type="Proteomes" id="UP000294299">
    <property type="component" value="Chromosome NFRAN"/>
</dbReference>
<dbReference type="EMBL" id="LR216287">
    <property type="protein sequence ID" value="VFJ14489.1"/>
    <property type="molecule type" value="Genomic_DNA"/>
</dbReference>
<evidence type="ECO:0000313" key="2">
    <source>
        <dbReference type="Proteomes" id="UP000294299"/>
    </source>
</evidence>
<proteinExistence type="predicted"/>
<protein>
    <submittedName>
        <fullName evidence="1">Uncharacterized protein</fullName>
    </submittedName>
</protein>
<reference evidence="1 2" key="1">
    <citation type="submission" date="2019-02" db="EMBL/GenBank/DDBJ databases">
        <authorList>
            <person name="Lehtovirta-Morley E L."/>
        </authorList>
    </citation>
    <scope>NUCLEOTIDE SEQUENCE [LARGE SCALE GENOMIC DNA]</scope>
    <source>
        <strain evidence="1">NFRAN1</strain>
    </source>
</reference>
<dbReference type="RefSeq" id="WP_134484679.1">
    <property type="nucleotide sequence ID" value="NZ_LR216287.1"/>
</dbReference>